<dbReference type="RefSeq" id="WP_189497873.1">
    <property type="nucleotide sequence ID" value="NZ_BMZH01000007.1"/>
</dbReference>
<dbReference type="Gene3D" id="3.40.630.30">
    <property type="match status" value="1"/>
</dbReference>
<dbReference type="GO" id="GO:0016747">
    <property type="term" value="F:acyltransferase activity, transferring groups other than amino-acyl groups"/>
    <property type="evidence" value="ECO:0007669"/>
    <property type="project" value="InterPro"/>
</dbReference>
<dbReference type="Pfam" id="PF00583">
    <property type="entry name" value="Acetyltransf_1"/>
    <property type="match status" value="1"/>
</dbReference>
<protein>
    <submittedName>
        <fullName evidence="4">N-acetyltransferase</fullName>
    </submittedName>
</protein>
<dbReference type="Proteomes" id="UP000634004">
    <property type="component" value="Unassembled WGS sequence"/>
</dbReference>
<dbReference type="AlphaFoldDB" id="A0A8J3G2R6"/>
<dbReference type="EMBL" id="BMZH01000007">
    <property type="protein sequence ID" value="GHA96423.1"/>
    <property type="molecule type" value="Genomic_DNA"/>
</dbReference>
<dbReference type="PROSITE" id="PS51186">
    <property type="entry name" value="GNAT"/>
    <property type="match status" value="1"/>
</dbReference>
<reference evidence="4" key="2">
    <citation type="submission" date="2020-09" db="EMBL/GenBank/DDBJ databases">
        <authorList>
            <person name="Sun Q."/>
            <person name="Kim S."/>
        </authorList>
    </citation>
    <scope>NUCLEOTIDE SEQUENCE</scope>
    <source>
        <strain evidence="4">KCTC 32513</strain>
    </source>
</reference>
<dbReference type="InterPro" id="IPR050832">
    <property type="entry name" value="Bact_Acetyltransf"/>
</dbReference>
<comment type="caution">
    <text evidence="4">The sequence shown here is derived from an EMBL/GenBank/DDBJ whole genome shotgun (WGS) entry which is preliminary data.</text>
</comment>
<evidence type="ECO:0000313" key="4">
    <source>
        <dbReference type="EMBL" id="GHA96423.1"/>
    </source>
</evidence>
<dbReference type="PANTHER" id="PTHR43877">
    <property type="entry name" value="AMINOALKYLPHOSPHONATE N-ACETYLTRANSFERASE-RELATED-RELATED"/>
    <property type="match status" value="1"/>
</dbReference>
<dbReference type="PANTHER" id="PTHR43877:SF2">
    <property type="entry name" value="AMINOALKYLPHOSPHONATE N-ACETYLTRANSFERASE-RELATED"/>
    <property type="match status" value="1"/>
</dbReference>
<organism evidence="4 5">
    <name type="scientific">Algimonas arctica</name>
    <dbReference type="NCBI Taxonomy" id="1479486"/>
    <lineage>
        <taxon>Bacteria</taxon>
        <taxon>Pseudomonadati</taxon>
        <taxon>Pseudomonadota</taxon>
        <taxon>Alphaproteobacteria</taxon>
        <taxon>Maricaulales</taxon>
        <taxon>Robiginitomaculaceae</taxon>
        <taxon>Algimonas</taxon>
    </lineage>
</organism>
<dbReference type="CDD" id="cd04301">
    <property type="entry name" value="NAT_SF"/>
    <property type="match status" value="1"/>
</dbReference>
<name>A0A8J3G2R6_9PROT</name>
<dbReference type="SUPFAM" id="SSF55729">
    <property type="entry name" value="Acyl-CoA N-acyltransferases (Nat)"/>
    <property type="match status" value="1"/>
</dbReference>
<keyword evidence="2" id="KW-0012">Acyltransferase</keyword>
<evidence type="ECO:0000256" key="1">
    <source>
        <dbReference type="ARBA" id="ARBA00022679"/>
    </source>
</evidence>
<feature type="domain" description="N-acetyltransferase" evidence="3">
    <location>
        <begin position="7"/>
        <end position="176"/>
    </location>
</feature>
<keyword evidence="1" id="KW-0808">Transferase</keyword>
<evidence type="ECO:0000256" key="2">
    <source>
        <dbReference type="ARBA" id="ARBA00023315"/>
    </source>
</evidence>
<keyword evidence="5" id="KW-1185">Reference proteome</keyword>
<reference evidence="4" key="1">
    <citation type="journal article" date="2014" name="Int. J. Syst. Evol. Microbiol.">
        <title>Complete genome sequence of Corynebacterium casei LMG S-19264T (=DSM 44701T), isolated from a smear-ripened cheese.</title>
        <authorList>
            <consortium name="US DOE Joint Genome Institute (JGI-PGF)"/>
            <person name="Walter F."/>
            <person name="Albersmeier A."/>
            <person name="Kalinowski J."/>
            <person name="Ruckert C."/>
        </authorList>
    </citation>
    <scope>NUCLEOTIDE SEQUENCE</scope>
    <source>
        <strain evidence="4">KCTC 32513</strain>
    </source>
</reference>
<evidence type="ECO:0000313" key="5">
    <source>
        <dbReference type="Proteomes" id="UP000634004"/>
    </source>
</evidence>
<accession>A0A8J3G2R6</accession>
<sequence length="178" mass="20456">MTLRIPTIIRSVQGEDLVSLADLAKRTFIAAFSEQNLPTDVEHYVAKAFNHTQIRSEFTKAHSHFYFAEQDVDPIGYLKLNEKTSQTESLFENALEIERIYVDSDSIGNGIGQALIDFAIGKAREAGHNWLWLGVWEENRAAVRFYKRNGFDFFGDHDFMFGETRQTDLIMRKAIMTL</sequence>
<evidence type="ECO:0000259" key="3">
    <source>
        <dbReference type="PROSITE" id="PS51186"/>
    </source>
</evidence>
<dbReference type="InterPro" id="IPR000182">
    <property type="entry name" value="GNAT_dom"/>
</dbReference>
<proteinExistence type="predicted"/>
<dbReference type="InterPro" id="IPR016181">
    <property type="entry name" value="Acyl_CoA_acyltransferase"/>
</dbReference>
<gene>
    <name evidence="4" type="ORF">GCM10009069_19320</name>
</gene>